<dbReference type="OrthoDB" id="3763at2759"/>
<evidence type="ECO:0000256" key="6">
    <source>
        <dbReference type="ARBA" id="ARBA00022705"/>
    </source>
</evidence>
<dbReference type="InterPro" id="IPR007185">
    <property type="entry name" value="DNA_pol_a/d/e_bsu"/>
</dbReference>
<dbReference type="Pfam" id="PF18018">
    <property type="entry name" value="DNA_pol_D_N"/>
    <property type="match status" value="1"/>
</dbReference>
<accession>A0A0H2S239</accession>
<keyword evidence="14" id="KW-1185">Reference proteome</keyword>
<dbReference type="InParanoid" id="A0A0H2S239"/>
<protein>
    <recommendedName>
        <fullName evidence="3">DNA-directed DNA polymerase</fullName>
        <ecNumber evidence="3">2.7.7.7</ecNumber>
    </recommendedName>
</protein>
<keyword evidence="7" id="KW-0239">DNA-directed DNA polymerase</keyword>
<keyword evidence="5" id="KW-0548">Nucleotidyltransferase</keyword>
<dbReference type="FunFam" id="2.40.50.430:FF:000002">
    <property type="entry name" value="DNA polymerase delta subunit"/>
    <property type="match status" value="1"/>
</dbReference>
<feature type="domain" description="DNA polymerase delta subunit OB-fold" evidence="12">
    <location>
        <begin position="41"/>
        <end position="184"/>
    </location>
</feature>
<reference evidence="13 14" key="1">
    <citation type="submission" date="2015-04" db="EMBL/GenBank/DDBJ databases">
        <title>Complete genome sequence of Schizopora paradoxa KUC8140, a cosmopolitan wood degrader in East Asia.</title>
        <authorList>
            <consortium name="DOE Joint Genome Institute"/>
            <person name="Min B."/>
            <person name="Park H."/>
            <person name="Jang Y."/>
            <person name="Kim J.-J."/>
            <person name="Kim K.H."/>
            <person name="Pangilinan J."/>
            <person name="Lipzen A."/>
            <person name="Riley R."/>
            <person name="Grigoriev I.V."/>
            <person name="Spatafora J.W."/>
            <person name="Choi I.-G."/>
        </authorList>
    </citation>
    <scope>NUCLEOTIDE SEQUENCE [LARGE SCALE GENOMIC DNA]</scope>
    <source>
        <strain evidence="13 14">KUC8140</strain>
    </source>
</reference>
<evidence type="ECO:0000259" key="11">
    <source>
        <dbReference type="Pfam" id="PF04042"/>
    </source>
</evidence>
<dbReference type="EMBL" id="KQ085923">
    <property type="protein sequence ID" value="KLO15873.1"/>
    <property type="molecule type" value="Genomic_DNA"/>
</dbReference>
<dbReference type="Gene3D" id="3.60.21.50">
    <property type="match status" value="1"/>
</dbReference>
<dbReference type="PANTHER" id="PTHR10416:SF0">
    <property type="entry name" value="DNA POLYMERASE DELTA SUBUNIT 2"/>
    <property type="match status" value="1"/>
</dbReference>
<evidence type="ECO:0000256" key="4">
    <source>
        <dbReference type="ARBA" id="ARBA00022679"/>
    </source>
</evidence>
<dbReference type="GO" id="GO:0006273">
    <property type="term" value="P:lagging strand elongation"/>
    <property type="evidence" value="ECO:0007669"/>
    <property type="project" value="UniProtKB-ARBA"/>
</dbReference>
<comment type="catalytic activity">
    <reaction evidence="9">
        <text>DNA(n) + a 2'-deoxyribonucleoside 5'-triphosphate = DNA(n+1) + diphosphate</text>
        <dbReference type="Rhea" id="RHEA:22508"/>
        <dbReference type="Rhea" id="RHEA-COMP:17339"/>
        <dbReference type="Rhea" id="RHEA-COMP:17340"/>
        <dbReference type="ChEBI" id="CHEBI:33019"/>
        <dbReference type="ChEBI" id="CHEBI:61560"/>
        <dbReference type="ChEBI" id="CHEBI:173112"/>
        <dbReference type="EC" id="2.7.7.7"/>
    </reaction>
</comment>
<feature type="domain" description="DNA polymerase alpha/delta/epsilon subunit B" evidence="11">
    <location>
        <begin position="219"/>
        <end position="463"/>
    </location>
</feature>
<dbReference type="Pfam" id="PF04042">
    <property type="entry name" value="DNA_pol_E_B"/>
    <property type="match status" value="1"/>
</dbReference>
<evidence type="ECO:0000256" key="10">
    <source>
        <dbReference type="SAM" id="MobiDB-lite"/>
    </source>
</evidence>
<dbReference type="EC" id="2.7.7.7" evidence="3"/>
<name>A0A0H2S239_9AGAM</name>
<dbReference type="GO" id="GO:0003887">
    <property type="term" value="F:DNA-directed DNA polymerase activity"/>
    <property type="evidence" value="ECO:0007669"/>
    <property type="project" value="UniProtKB-KW"/>
</dbReference>
<proteinExistence type="inferred from homology"/>
<comment type="subcellular location">
    <subcellularLocation>
        <location evidence="1">Nucleus</location>
    </subcellularLocation>
</comment>
<dbReference type="InterPro" id="IPR040663">
    <property type="entry name" value="DNA_pol_D_N"/>
</dbReference>
<dbReference type="InterPro" id="IPR024826">
    <property type="entry name" value="DNA_pol_delta/II_ssu"/>
</dbReference>
<dbReference type="GO" id="GO:0006281">
    <property type="term" value="P:DNA repair"/>
    <property type="evidence" value="ECO:0007669"/>
    <property type="project" value="UniProtKB-ARBA"/>
</dbReference>
<comment type="similarity">
    <text evidence="2">Belongs to the DNA polymerase delta/II small subunit family.</text>
</comment>
<dbReference type="STRING" id="27342.A0A0H2S239"/>
<keyword evidence="6" id="KW-0235">DNA replication</keyword>
<sequence length="517" mass="56451">MLDVMTIPPDPLTRQASSLCEFSEEPSSFALGSSHKSYKQQFSNIYFMRLRQLRGAVEQQAQSRWKDVDGSPNLVPRVLEVVKNHTCYIVGTVYLEMPLKPNVLEDVSRDRSIPAPPAREKFFSADDAVMLEDESGRIQLVGDVVTRELEEFSSGNMANLLVTGVIMAALGRETASGEFQVVDICFAGMAPMLVKSPSKDDADDMAVDGSEAAGDDWVAVVSGLEISASSSSESEINDLELHMQMLVEYLSCEAGGPEDQLAASRISRMFVAGNSLASSDANQPQGTTSNAEPEKRTKRFGQDAPTFSSGPTQALSSFLQDAAEIMPVHLLPGASDPLGSLMPQQPFPRGMFGVLKDNKGFTCETNPVWLALESTPPNAKPDEERPRSILIHSGQPIDDMYKYVPSSSIEARLHLACATLQWRHMAPTAPDTLWCYPYFNADPFIMKGTPDVLFVGCQPAFATCLMRGDEEGDQEISEEDARCRVVLVPKFSETGTVVLVNLRNLDVKTVTFGTKIG</sequence>
<evidence type="ECO:0000256" key="2">
    <source>
        <dbReference type="ARBA" id="ARBA00006035"/>
    </source>
</evidence>
<keyword evidence="8" id="KW-0539">Nucleus</keyword>
<dbReference type="Proteomes" id="UP000053477">
    <property type="component" value="Unassembled WGS sequence"/>
</dbReference>
<evidence type="ECO:0000256" key="9">
    <source>
        <dbReference type="ARBA" id="ARBA00049244"/>
    </source>
</evidence>
<evidence type="ECO:0000256" key="3">
    <source>
        <dbReference type="ARBA" id="ARBA00012417"/>
    </source>
</evidence>
<dbReference type="GO" id="GO:0043625">
    <property type="term" value="C:delta DNA polymerase complex"/>
    <property type="evidence" value="ECO:0007669"/>
    <property type="project" value="TreeGrafter"/>
</dbReference>
<feature type="region of interest" description="Disordered" evidence="10">
    <location>
        <begin position="276"/>
        <end position="313"/>
    </location>
</feature>
<organism evidence="13 14">
    <name type="scientific">Schizopora paradoxa</name>
    <dbReference type="NCBI Taxonomy" id="27342"/>
    <lineage>
        <taxon>Eukaryota</taxon>
        <taxon>Fungi</taxon>
        <taxon>Dikarya</taxon>
        <taxon>Basidiomycota</taxon>
        <taxon>Agaricomycotina</taxon>
        <taxon>Agaricomycetes</taxon>
        <taxon>Hymenochaetales</taxon>
        <taxon>Schizoporaceae</taxon>
        <taxon>Schizopora</taxon>
    </lineage>
</organism>
<feature type="compositionally biased region" description="Polar residues" evidence="10">
    <location>
        <begin position="276"/>
        <end position="291"/>
    </location>
</feature>
<dbReference type="GO" id="GO:0003677">
    <property type="term" value="F:DNA binding"/>
    <property type="evidence" value="ECO:0007669"/>
    <property type="project" value="InterPro"/>
</dbReference>
<evidence type="ECO:0000313" key="13">
    <source>
        <dbReference type="EMBL" id="KLO15873.1"/>
    </source>
</evidence>
<evidence type="ECO:0000256" key="7">
    <source>
        <dbReference type="ARBA" id="ARBA00022932"/>
    </source>
</evidence>
<evidence type="ECO:0000256" key="5">
    <source>
        <dbReference type="ARBA" id="ARBA00022695"/>
    </source>
</evidence>
<dbReference type="FunCoup" id="A0A0H2S239">
    <property type="interactions" value="361"/>
</dbReference>
<evidence type="ECO:0000256" key="8">
    <source>
        <dbReference type="ARBA" id="ARBA00023242"/>
    </source>
</evidence>
<evidence type="ECO:0000313" key="14">
    <source>
        <dbReference type="Proteomes" id="UP000053477"/>
    </source>
</evidence>
<dbReference type="AlphaFoldDB" id="A0A0H2S239"/>
<evidence type="ECO:0000259" key="12">
    <source>
        <dbReference type="Pfam" id="PF18018"/>
    </source>
</evidence>
<gene>
    <name evidence="13" type="ORF">SCHPADRAFT_870461</name>
</gene>
<dbReference type="PANTHER" id="PTHR10416">
    <property type="entry name" value="DNA POLYMERASE DELTA SUBUNIT 2"/>
    <property type="match status" value="1"/>
</dbReference>
<keyword evidence="4" id="KW-0808">Transferase</keyword>
<dbReference type="Gene3D" id="2.40.50.430">
    <property type="match status" value="1"/>
</dbReference>
<evidence type="ECO:0000256" key="1">
    <source>
        <dbReference type="ARBA" id="ARBA00004123"/>
    </source>
</evidence>